<evidence type="ECO:0000313" key="2">
    <source>
        <dbReference type="Proteomes" id="UP001172673"/>
    </source>
</evidence>
<keyword evidence="2" id="KW-1185">Reference proteome</keyword>
<organism evidence="1 2">
    <name type="scientific">Cladophialophora chaetospira</name>
    <dbReference type="NCBI Taxonomy" id="386627"/>
    <lineage>
        <taxon>Eukaryota</taxon>
        <taxon>Fungi</taxon>
        <taxon>Dikarya</taxon>
        <taxon>Ascomycota</taxon>
        <taxon>Pezizomycotina</taxon>
        <taxon>Eurotiomycetes</taxon>
        <taxon>Chaetothyriomycetidae</taxon>
        <taxon>Chaetothyriales</taxon>
        <taxon>Herpotrichiellaceae</taxon>
        <taxon>Cladophialophora</taxon>
    </lineage>
</organism>
<gene>
    <name evidence="1" type="ORF">H2200_000909</name>
</gene>
<comment type="caution">
    <text evidence="1">The sequence shown here is derived from an EMBL/GenBank/DDBJ whole genome shotgun (WGS) entry which is preliminary data.</text>
</comment>
<protein>
    <submittedName>
        <fullName evidence="1">Uncharacterized protein</fullName>
    </submittedName>
</protein>
<evidence type="ECO:0000313" key="1">
    <source>
        <dbReference type="EMBL" id="KAJ9617188.1"/>
    </source>
</evidence>
<dbReference type="EMBL" id="JAPDRK010000001">
    <property type="protein sequence ID" value="KAJ9617188.1"/>
    <property type="molecule type" value="Genomic_DNA"/>
</dbReference>
<reference evidence="1" key="1">
    <citation type="submission" date="2022-10" db="EMBL/GenBank/DDBJ databases">
        <title>Culturing micro-colonial fungi from biological soil crusts in the Mojave desert and describing Neophaeococcomyces mojavensis, and introducing the new genera and species Taxawa tesnikishii.</title>
        <authorList>
            <person name="Kurbessoian T."/>
            <person name="Stajich J.E."/>
        </authorList>
    </citation>
    <scope>NUCLEOTIDE SEQUENCE</scope>
    <source>
        <strain evidence="1">TK_41</strain>
    </source>
</reference>
<name>A0AA38XPB2_9EURO</name>
<accession>A0AA38XPB2</accession>
<proteinExistence type="predicted"/>
<dbReference type="AlphaFoldDB" id="A0AA38XPB2"/>
<dbReference type="Proteomes" id="UP001172673">
    <property type="component" value="Unassembled WGS sequence"/>
</dbReference>
<sequence length="230" mass="25907">MTPPPHFGREPRKAAFWDQVLPDGNEKSLIWSIDDITPARKRRRSSDGDRLPIRAIVGPSDVFDANPGTVTQVDDRDGRQLIHLPQRGMPLFGTGDSGEGFSDIDDGDQSMFQRFGAGSPVIPERTPRPFQPTLFIDISAALTGTTAIREGNYTTKISEEWHEDKVLEFWDDGRRRINLKISVKSTTEKVWYTGEPKDLFSIHAAVTGWADTDRVVRRAGPEWWQTDVVC</sequence>